<evidence type="ECO:0000256" key="1">
    <source>
        <dbReference type="ARBA" id="ARBA00022603"/>
    </source>
</evidence>
<dbReference type="EC" id="2.1.1.182" evidence="5"/>
<dbReference type="GO" id="GO:0006391">
    <property type="term" value="P:transcription initiation at mitochondrial promoter"/>
    <property type="evidence" value="ECO:0007669"/>
    <property type="project" value="TreeGrafter"/>
</dbReference>
<sequence length="59" mass="6318">MTDAALPSIAQIVQQYGLRASKKFGQHFLFDLNLTAKIVRESAIVSTDLVFEIGPGPGG</sequence>
<keyword evidence="2 5" id="KW-0808">Transferase</keyword>
<reference evidence="5" key="1">
    <citation type="submission" date="2018-06" db="EMBL/GenBank/DDBJ databases">
        <authorList>
            <person name="Zhirakovskaya E."/>
        </authorList>
    </citation>
    <scope>NUCLEOTIDE SEQUENCE</scope>
</reference>
<evidence type="ECO:0000256" key="4">
    <source>
        <dbReference type="ARBA" id="ARBA00022884"/>
    </source>
</evidence>
<dbReference type="GO" id="GO:0052908">
    <property type="term" value="F:16S rRNA (adenine(1518)-N(6)/adenine(1519)-N(6))-dimethyltransferase activity"/>
    <property type="evidence" value="ECO:0007669"/>
    <property type="project" value="UniProtKB-EC"/>
</dbReference>
<dbReference type="PROSITE" id="PS51689">
    <property type="entry name" value="SAM_RNA_A_N6_MT"/>
    <property type="match status" value="1"/>
</dbReference>
<keyword evidence="1 5" id="KW-0489">Methyltransferase</keyword>
<keyword evidence="4" id="KW-0694">RNA-binding</keyword>
<dbReference type="InterPro" id="IPR001737">
    <property type="entry name" value="KsgA/Erm"/>
</dbReference>
<protein>
    <submittedName>
        <fullName evidence="5">SSU rRNA (Adenine(1518)-N(6)/adenine(1519)-N(6))-dimethyltransferase</fullName>
        <ecNumber evidence="5">2.1.1.182</ecNumber>
    </submittedName>
</protein>
<dbReference type="GO" id="GO:0034246">
    <property type="term" value="F:mitochondrial transcription factor activity"/>
    <property type="evidence" value="ECO:0007669"/>
    <property type="project" value="TreeGrafter"/>
</dbReference>
<accession>A0A3B0SAT4</accession>
<dbReference type="GO" id="GO:0005759">
    <property type="term" value="C:mitochondrial matrix"/>
    <property type="evidence" value="ECO:0007669"/>
    <property type="project" value="TreeGrafter"/>
</dbReference>
<dbReference type="GO" id="GO:0003723">
    <property type="term" value="F:RNA binding"/>
    <property type="evidence" value="ECO:0007669"/>
    <property type="project" value="UniProtKB-KW"/>
</dbReference>
<dbReference type="SUPFAM" id="SSF53335">
    <property type="entry name" value="S-adenosyl-L-methionine-dependent methyltransferases"/>
    <property type="match status" value="1"/>
</dbReference>
<evidence type="ECO:0000313" key="5">
    <source>
        <dbReference type="EMBL" id="VAV93423.1"/>
    </source>
</evidence>
<gene>
    <name evidence="5" type="ORF">MNBD_ALPHA06-571</name>
</gene>
<name>A0A3B0SAT4_9ZZZZ</name>
<dbReference type="PANTHER" id="PTHR11727">
    <property type="entry name" value="DIMETHYLADENOSINE TRANSFERASE"/>
    <property type="match status" value="1"/>
</dbReference>
<feature type="non-terminal residue" evidence="5">
    <location>
        <position position="59"/>
    </location>
</feature>
<dbReference type="AlphaFoldDB" id="A0A3B0SAT4"/>
<dbReference type="EMBL" id="UOEE01000166">
    <property type="protein sequence ID" value="VAV93423.1"/>
    <property type="molecule type" value="Genomic_DNA"/>
</dbReference>
<evidence type="ECO:0000256" key="2">
    <source>
        <dbReference type="ARBA" id="ARBA00022679"/>
    </source>
</evidence>
<dbReference type="Pfam" id="PF00398">
    <property type="entry name" value="RrnaAD"/>
    <property type="match status" value="1"/>
</dbReference>
<dbReference type="PANTHER" id="PTHR11727:SF17">
    <property type="entry name" value="DIMETHYLADENOSINE TRANSFERASE 1, MITOCHONDRIAL"/>
    <property type="match status" value="1"/>
</dbReference>
<proteinExistence type="predicted"/>
<keyword evidence="3" id="KW-0949">S-adenosyl-L-methionine</keyword>
<evidence type="ECO:0000256" key="3">
    <source>
        <dbReference type="ARBA" id="ARBA00022691"/>
    </source>
</evidence>
<dbReference type="InterPro" id="IPR029063">
    <property type="entry name" value="SAM-dependent_MTases_sf"/>
</dbReference>
<organism evidence="5">
    <name type="scientific">hydrothermal vent metagenome</name>
    <dbReference type="NCBI Taxonomy" id="652676"/>
    <lineage>
        <taxon>unclassified sequences</taxon>
        <taxon>metagenomes</taxon>
        <taxon>ecological metagenomes</taxon>
    </lineage>
</organism>
<dbReference type="Gene3D" id="3.40.50.150">
    <property type="entry name" value="Vaccinia Virus protein VP39"/>
    <property type="match status" value="1"/>
</dbReference>